<feature type="active site" description="Charge relay system" evidence="5 6">
    <location>
        <position position="294"/>
    </location>
</feature>
<evidence type="ECO:0000256" key="2">
    <source>
        <dbReference type="ARBA" id="ARBA00022670"/>
    </source>
</evidence>
<comment type="similarity">
    <text evidence="1 6 7">Belongs to the peptidase S8 family.</text>
</comment>
<dbReference type="SUPFAM" id="SSF50998">
    <property type="entry name" value="Quinoprotein alcohol dehydrogenase-like"/>
    <property type="match status" value="2"/>
</dbReference>
<dbReference type="SUPFAM" id="SSF49452">
    <property type="entry name" value="Starch-binding domain-like"/>
    <property type="match status" value="2"/>
</dbReference>
<dbReference type="Pfam" id="PF13620">
    <property type="entry name" value="CarboxypepD_reg"/>
    <property type="match status" value="7"/>
</dbReference>
<dbReference type="InterPro" id="IPR011047">
    <property type="entry name" value="Quinoprotein_ADH-like_sf"/>
</dbReference>
<name>A0A511W5Y3_9BACI</name>
<feature type="active site" description="Charge relay system" evidence="5 6">
    <location>
        <position position="469"/>
    </location>
</feature>
<gene>
    <name evidence="11" type="ORF">AHA02nite_21630</name>
</gene>
<dbReference type="PROSITE" id="PS00138">
    <property type="entry name" value="SUBTILASE_SER"/>
    <property type="match status" value="1"/>
</dbReference>
<evidence type="ECO:0000259" key="10">
    <source>
        <dbReference type="PROSITE" id="PS50866"/>
    </source>
</evidence>
<proteinExistence type="inferred from homology"/>
<dbReference type="InterPro" id="IPR018391">
    <property type="entry name" value="PQQ_b-propeller_rpt"/>
</dbReference>
<accession>A0A511W5Y3</accession>
<feature type="domain" description="GOLD" evidence="10">
    <location>
        <begin position="1484"/>
        <end position="1588"/>
    </location>
</feature>
<feature type="compositionally biased region" description="Basic and acidic residues" evidence="8">
    <location>
        <begin position="3021"/>
        <end position="3057"/>
    </location>
</feature>
<dbReference type="PROSITE" id="PS51892">
    <property type="entry name" value="SUBTILASE"/>
    <property type="match status" value="1"/>
</dbReference>
<dbReference type="CDD" id="cd11308">
    <property type="entry name" value="Peptidase_M14NE-CP-C_like"/>
    <property type="match status" value="1"/>
</dbReference>
<dbReference type="InterPro" id="IPR036852">
    <property type="entry name" value="Peptidase_S8/S53_dom_sf"/>
</dbReference>
<dbReference type="Proteomes" id="UP000321440">
    <property type="component" value="Unassembled WGS sequence"/>
</dbReference>
<feature type="signal peptide" evidence="9">
    <location>
        <begin position="1"/>
        <end position="24"/>
    </location>
</feature>
<dbReference type="Gene3D" id="2.130.10.10">
    <property type="entry name" value="YVTN repeat-like/Quinoprotein amine dehydrogenase"/>
    <property type="match status" value="2"/>
</dbReference>
<dbReference type="SUPFAM" id="SSF49464">
    <property type="entry name" value="Carboxypeptidase regulatory domain-like"/>
    <property type="match status" value="9"/>
</dbReference>
<dbReference type="PROSITE" id="PS50866">
    <property type="entry name" value="GOLD"/>
    <property type="match status" value="1"/>
</dbReference>
<keyword evidence="12" id="KW-1185">Reference proteome</keyword>
<comment type="caution">
    <text evidence="11">The sequence shown here is derived from an EMBL/GenBank/DDBJ whole genome shotgun (WGS) entry which is preliminary data.</text>
</comment>
<dbReference type="InterPro" id="IPR015500">
    <property type="entry name" value="Peptidase_S8_subtilisin-rel"/>
</dbReference>
<dbReference type="InterPro" id="IPR000209">
    <property type="entry name" value="Peptidase_S8/S53_dom"/>
</dbReference>
<evidence type="ECO:0000313" key="11">
    <source>
        <dbReference type="EMBL" id="GEN46387.1"/>
    </source>
</evidence>
<reference evidence="11 12" key="1">
    <citation type="submission" date="2019-07" db="EMBL/GenBank/DDBJ databases">
        <title>Whole genome shotgun sequence of Alkalibacillus haloalkaliphilus NBRC 103110.</title>
        <authorList>
            <person name="Hosoyama A."/>
            <person name="Uohara A."/>
            <person name="Ohji S."/>
            <person name="Ichikawa N."/>
        </authorList>
    </citation>
    <scope>NUCLEOTIDE SEQUENCE [LARGE SCALE GENOMIC DNA]</scope>
    <source>
        <strain evidence="11 12">NBRC 103110</strain>
    </source>
</reference>
<feature type="region of interest" description="Disordered" evidence="8">
    <location>
        <begin position="37"/>
        <end position="104"/>
    </location>
</feature>
<protein>
    <recommendedName>
        <fullName evidence="10">GOLD domain-containing protein</fullName>
    </recommendedName>
</protein>
<dbReference type="PRINTS" id="PR00723">
    <property type="entry name" value="SUBTILISIN"/>
</dbReference>
<feature type="chain" id="PRO_5039677741" description="GOLD domain-containing protein" evidence="9">
    <location>
        <begin position="25"/>
        <end position="3057"/>
    </location>
</feature>
<dbReference type="SUPFAM" id="SSF49478">
    <property type="entry name" value="Cna protein B-type domain"/>
    <property type="match status" value="1"/>
</dbReference>
<evidence type="ECO:0000256" key="8">
    <source>
        <dbReference type="SAM" id="MobiDB-lite"/>
    </source>
</evidence>
<dbReference type="Gene3D" id="3.40.50.200">
    <property type="entry name" value="Peptidase S8/S53 domain"/>
    <property type="match status" value="1"/>
</dbReference>
<evidence type="ECO:0000256" key="7">
    <source>
        <dbReference type="RuleBase" id="RU003355"/>
    </source>
</evidence>
<dbReference type="Pfam" id="PF08308">
    <property type="entry name" value="PEGA"/>
    <property type="match status" value="1"/>
</dbReference>
<dbReference type="GO" id="GO:0006508">
    <property type="term" value="P:proteolysis"/>
    <property type="evidence" value="ECO:0007669"/>
    <property type="project" value="UniProtKB-KW"/>
</dbReference>
<keyword evidence="2 6" id="KW-0645">Protease</keyword>
<dbReference type="RefSeq" id="WP_170236072.1">
    <property type="nucleotide sequence ID" value="NZ_BJYA01000014.1"/>
</dbReference>
<dbReference type="SUPFAM" id="SSF52743">
    <property type="entry name" value="Subtilisin-like"/>
    <property type="match status" value="1"/>
</dbReference>
<dbReference type="InterPro" id="IPR015943">
    <property type="entry name" value="WD40/YVTN_repeat-like_dom_sf"/>
</dbReference>
<dbReference type="GO" id="GO:0004252">
    <property type="term" value="F:serine-type endopeptidase activity"/>
    <property type="evidence" value="ECO:0007669"/>
    <property type="project" value="UniProtKB-UniRule"/>
</dbReference>
<dbReference type="PROSITE" id="PS00136">
    <property type="entry name" value="SUBTILASE_ASP"/>
    <property type="match status" value="1"/>
</dbReference>
<dbReference type="GO" id="GO:0030246">
    <property type="term" value="F:carbohydrate binding"/>
    <property type="evidence" value="ECO:0007669"/>
    <property type="project" value="InterPro"/>
</dbReference>
<evidence type="ECO:0000256" key="6">
    <source>
        <dbReference type="PROSITE-ProRule" id="PRU01240"/>
    </source>
</evidence>
<dbReference type="Gene3D" id="2.60.40.1120">
    <property type="entry name" value="Carboxypeptidase-like, regulatory domain"/>
    <property type="match status" value="11"/>
</dbReference>
<dbReference type="EMBL" id="BJYA01000014">
    <property type="protein sequence ID" value="GEN46387.1"/>
    <property type="molecule type" value="Genomic_DNA"/>
</dbReference>
<dbReference type="InterPro" id="IPR022398">
    <property type="entry name" value="Peptidase_S8_His-AS"/>
</dbReference>
<dbReference type="InterPro" id="IPR013229">
    <property type="entry name" value="PEGA"/>
</dbReference>
<dbReference type="InterPro" id="IPR023828">
    <property type="entry name" value="Peptidase_S8_Ser-AS"/>
</dbReference>
<feature type="region of interest" description="Disordered" evidence="8">
    <location>
        <begin position="3013"/>
        <end position="3057"/>
    </location>
</feature>
<evidence type="ECO:0000256" key="1">
    <source>
        <dbReference type="ARBA" id="ARBA00011073"/>
    </source>
</evidence>
<dbReference type="PANTHER" id="PTHR43806">
    <property type="entry name" value="PEPTIDASE S8"/>
    <property type="match status" value="1"/>
</dbReference>
<dbReference type="Pfam" id="PF13360">
    <property type="entry name" value="PQQ_2"/>
    <property type="match status" value="1"/>
</dbReference>
<feature type="active site" description="Charge relay system" evidence="5 6">
    <location>
        <position position="252"/>
    </location>
</feature>
<dbReference type="PANTHER" id="PTHR43806:SF67">
    <property type="entry name" value="EGF-LIKE DOMAIN-CONTAINING PROTEIN"/>
    <property type="match status" value="1"/>
</dbReference>
<keyword evidence="4 6" id="KW-0720">Serine protease</keyword>
<dbReference type="Pfam" id="PF13715">
    <property type="entry name" value="CarbopepD_reg_2"/>
    <property type="match status" value="2"/>
</dbReference>
<keyword evidence="9" id="KW-0732">Signal</keyword>
<dbReference type="InterPro" id="IPR002372">
    <property type="entry name" value="PQQ_rpt_dom"/>
</dbReference>
<keyword evidence="3 6" id="KW-0378">Hydrolase</keyword>
<dbReference type="InterPro" id="IPR013784">
    <property type="entry name" value="Carb-bd-like_fold"/>
</dbReference>
<dbReference type="PROSITE" id="PS00137">
    <property type="entry name" value="SUBTILASE_HIS"/>
    <property type="match status" value="1"/>
</dbReference>
<dbReference type="InterPro" id="IPR008969">
    <property type="entry name" value="CarboxyPept-like_regulatory"/>
</dbReference>
<dbReference type="Pfam" id="PF00082">
    <property type="entry name" value="Peptidase_S8"/>
    <property type="match status" value="1"/>
</dbReference>
<evidence type="ECO:0000256" key="3">
    <source>
        <dbReference type="ARBA" id="ARBA00022801"/>
    </source>
</evidence>
<organism evidence="11 12">
    <name type="scientific">Alkalibacillus haloalkaliphilus</name>
    <dbReference type="NCBI Taxonomy" id="94136"/>
    <lineage>
        <taxon>Bacteria</taxon>
        <taxon>Bacillati</taxon>
        <taxon>Bacillota</taxon>
        <taxon>Bacilli</taxon>
        <taxon>Bacillales</taxon>
        <taxon>Bacillaceae</taxon>
        <taxon>Alkalibacillus</taxon>
    </lineage>
</organism>
<dbReference type="SMART" id="SM00564">
    <property type="entry name" value="PQQ"/>
    <property type="match status" value="7"/>
</dbReference>
<dbReference type="InterPro" id="IPR023827">
    <property type="entry name" value="Peptidase_S8_Asp-AS"/>
</dbReference>
<dbReference type="InterPro" id="IPR050131">
    <property type="entry name" value="Peptidase_S8_subtilisin-like"/>
</dbReference>
<evidence type="ECO:0000256" key="5">
    <source>
        <dbReference type="PIRSR" id="PIRSR615500-1"/>
    </source>
</evidence>
<evidence type="ECO:0000313" key="12">
    <source>
        <dbReference type="Proteomes" id="UP000321440"/>
    </source>
</evidence>
<sequence>MKKLNRHKWLHLLLIIVITSSSFLSNGAFTMSAQADEIEQNDETVEQEREQAYQEEQQSPNSVEEEDLSSILDGLGFEPNLQDPSSQERPNAPPKVDPNIKTQLEENDKVDVIIRLTEQENMNTLYEEVSNQPREQRINSIKQNLQAKAETSQESFIREINNSTANEQVEIQKQLWINNSIVATVDKDALDTIQQRDDVSQITLDKVIELPEITIESTEPRLPEWGLEKISAPDVWGDYGIKGEGIVVGIMDTGVEGEHEALKHNYRGRDGDHEYSWIDVSGHGYDNPTDGHGHGTHVAGTAVGGGDGEPIGVAPEADWIAAKIFDDNGATTTSAIHEAFEWFLAPGGDPSKAPHVVNNSWGNNNTYNTEFYEGVQAWVAAGIFPLFSAGNSGPGAETIGSPASFPDSYAVGATNIHDQVASFSSRGPVFWDNDDGETVRYTKPEVSAPGHEIYSAWPGGDYNTISGTSMASPHVAGSIALLLSSNPDLTIDDVKDHLERTARVEPHMGETPNDLYGYGIINIHQAVTEVAFSGQLVGHVLNEDGEPVPATIKLPEQDLTYSLEEDGQIDLTIQEGNHEVIVDGFGYETYETNVSIEKDQTTEVEWVLSSSERDSLTGEVLNEDGEPVSYAFVRLKDTPLQPERTDQNGQFAFEDLPIDTYELQVSGQTFDGVTKTINLAEEQHLTIEVNEQLQVSQEDWKTANYNYERNAVSPNVIDENHLDLDWTYDTDSRGQILFSTPSATNDKIVLTTDRGWIVALDAKTGEESWAVRFGSTNRSTPTIEDHIVYVSGGDDQSVYALDLETGSTVWSRFIGQAAIYASPIVEGNTLYVSSGLNDDATLYALDKNSGDTLWANDLGGSSFFGPALGDDYLYVGTYDNRTLRAFDPDNGDEVWTFTTEQNEGFASRPVYKEQTLYVTSANLDQGSATLYAINAQSGEVLWQQQGLGDPQAGSPIVYEDLVIASSLAQPVLKAFDKNTGEELWSNQSYGTSYQNGAVSSNGVLFLTNSNGSFFAIDVYTGEVMDEYNMPNYSTSGTLILPGTVIVPNVTGVQSYSSPGILTGTITDEDGQPLEGTISVKDTDQSVEANEDGTFTLTHQPGEYEVKVEYYGKEQVHEHVNFVSGYGVEKDYTLTDASVGSFEVSIIDERTNDPLEDVTVDLINTPISGSTDSDGVLQEQEVHAGSYILNLQLDGFVEMSEEIEILAGIDNSFEFTLQPYDIAVLNDFESEITNFLNTNGFAAEERDWDIVEDVDNYDILYLNGAYTSGGWQPDEDTFNELIDQAEANNVHLVFADTWGPSYGSIRHLVDYDDDPKELSHTYNSGTVSMQVDESHPIFDGYDVGDTLTLYEQGGDFAWFNEYSGREISSIGSSQLGMVGTGIGYKAITEDSAHLLLASHAASPWVSPYQGWLPDMQNTFLNSIEYLQNVAFGEVNGTIEDQSGNAISATVMVDETNQTFETDGELQFYHDEGSYTLTVRSEGFETETIEIDVENGSPFSFNAELQSTDGGSVSGTVLNEYTSNVLENVTVEAVNDDEVIAETETDETGYYELLNLDEGDYELTFSLDGYLSETTSVELASSPVTVDLTLRETPDIAVMADYFSSSRNFQHVFSEYGIDVEQLTYNNVHDHVGDFDVIFINAMSSFSFGDEDIDELFKLADENNTSLVIGETDSSTSPLPAIVEHRNDPEYSNTVSDTSNPSGYVVTEEHDLFRNYEQGEFIELLVPSNSHIGYFENYSGYTIAESQHEGSNRYGPSVAYKPRTDSSVELLMAGHGFSIRHHGDHYTEEALELLLDSVVWAAHAEFSTIDGTVTDENGEPLLASISIVGDDIEEMTDSSGEFSIPILDGDYELEVSSFGYETKTVSASAGPDGEPLNITMQVGEDAGTITGHIESEVDASAISDVSVNLEGFPISTISNTQGAYTLDHIEPGTYSLTFESEDHVLKEIEVEVQAGETITQNIELKPSPTVGIIVDNTSSSGVTLSEYLEERGFNTTELLYTDLDQLSEVDLIFANSDYGHEYNPTNDEFDRFVEKLDEEQLSVIWTGHTGGRGAIRFLNEFENNPGEEINGQDSNVVGKAIEEHPIVEGVEVQSPFPMEASFDRYYAFDDYDGETIAQVEIDEERIGDLVAYKGRTTESVEILLGNMTISHLFHPGGDFDENRETIINNAILWALDHEEPLAGDLHGVLENDLDQTIQGTVTVVETGKTVTTDQQGEFFLGLPAGDYTLLVESYGHETTEFQVTIDNGSVYEEVFTVESDDVGVISGTVYDSQTEEYIPGATISLLGTPIEVESDENGYYEVVAPVGEYDVRANAPGYMGQTTSNVEVVKGEEVTTNFYMSESEKIAVITTTTNQSRFDVLFDEIGYEVDYFSSANAEQLLEVIDQYALIIFNNRSSGISNEDFQELIDEADEREISIIFASQFGGGTIADLRDIYSNPQSVSWSFVPGHVNLTVETGHPLFAGISEDEFSILESGSSNQQYAVYNNYSGTTVGQISHNDEGTLGEGIGYDFRTANSVHLLLSGLQVGTYADVESNWTDEAKLLYANSIDWAISASLGEITGTVTDEDGNPIEQASVSIPDNDLEVVTNANGEYRIGVGSGTYDVTAQATGFHEKTQSVTIEEQGDTVELNFSLEEIEGTSISGIIIDNETSDPIEEATVTLTKDDEELEAIESNADGEYSFDQLLPGDYIVSVEKDGYIGSEDEVTVETEPINVDLMLNNIIVAVIDDHNHELENLLNEHDLFAESVSWDVLDRIEQFELVVVNSNQADEEQVEQLIERTDELEISVMFLGTWGQNDGSIHLLEQYAGYPNHDQHGYDEGEVILNIGEIDHPIFNELPDSFVIHGEGSPYSTFKGYPGSNLANLNVNDEELGTAIAYEYRSEQSIHILLSSFAATNIIAPTYGWTEDAKTLFVQSAQYAMEAETEFEEPAKPAFDEEQIRTNEREVEITGTSDPHTSINIYEKQSNEQSIIVTIEADEEGNFETVITFNNGNTFLYAESENATGKSDMSERLQVIITGNPDNRGKPNESEKENEQLEGEQINRNENEEDNKKEDNYNS</sequence>
<evidence type="ECO:0000256" key="9">
    <source>
        <dbReference type="SAM" id="SignalP"/>
    </source>
</evidence>
<evidence type="ECO:0000256" key="4">
    <source>
        <dbReference type="ARBA" id="ARBA00022825"/>
    </source>
</evidence>
<dbReference type="InterPro" id="IPR009038">
    <property type="entry name" value="GOLD_dom"/>
</dbReference>